<sequence>MKIGLEYGLEELYTQLLKKGYNVTYDVSQSDVYIYQASLYEGLLNQMDSFEDKVFIINANNKTIEEIENIILEKRYSALF</sequence>
<organism evidence="1 2">
    <name type="scientific">Natranaerovirga hydrolytica</name>
    <dbReference type="NCBI Taxonomy" id="680378"/>
    <lineage>
        <taxon>Bacteria</taxon>
        <taxon>Bacillati</taxon>
        <taxon>Bacillota</taxon>
        <taxon>Clostridia</taxon>
        <taxon>Lachnospirales</taxon>
        <taxon>Natranaerovirgaceae</taxon>
        <taxon>Natranaerovirga</taxon>
    </lineage>
</organism>
<name>A0A4R1MAI4_9FIRM</name>
<accession>A0A4R1MAI4</accession>
<comment type="caution">
    <text evidence="1">The sequence shown here is derived from an EMBL/GenBank/DDBJ whole genome shotgun (WGS) entry which is preliminary data.</text>
</comment>
<dbReference type="Pfam" id="PF03698">
    <property type="entry name" value="UPF0180"/>
    <property type="match status" value="1"/>
</dbReference>
<proteinExistence type="predicted"/>
<evidence type="ECO:0000313" key="1">
    <source>
        <dbReference type="EMBL" id="TCK86773.1"/>
    </source>
</evidence>
<dbReference type="EMBL" id="SMGQ01000019">
    <property type="protein sequence ID" value="TCK86773.1"/>
    <property type="molecule type" value="Genomic_DNA"/>
</dbReference>
<dbReference type="AlphaFoldDB" id="A0A4R1MAI4"/>
<dbReference type="InterPro" id="IPR005370">
    <property type="entry name" value="UPF0180"/>
</dbReference>
<keyword evidence="2" id="KW-1185">Reference proteome</keyword>
<dbReference type="Proteomes" id="UP000294545">
    <property type="component" value="Unassembled WGS sequence"/>
</dbReference>
<evidence type="ECO:0000313" key="2">
    <source>
        <dbReference type="Proteomes" id="UP000294545"/>
    </source>
</evidence>
<protein>
    <submittedName>
        <fullName evidence="1">Uncharacterized protein UPF0180</fullName>
    </submittedName>
</protein>
<gene>
    <name evidence="1" type="ORF">EDC19_2827</name>
</gene>
<dbReference type="RefSeq" id="WP_165868635.1">
    <property type="nucleotide sequence ID" value="NZ_SMGQ01000019.1"/>
</dbReference>
<reference evidence="1 2" key="1">
    <citation type="submission" date="2019-03" db="EMBL/GenBank/DDBJ databases">
        <title>Genomic Encyclopedia of Type Strains, Phase IV (KMG-IV): sequencing the most valuable type-strain genomes for metagenomic binning, comparative biology and taxonomic classification.</title>
        <authorList>
            <person name="Goeker M."/>
        </authorList>
    </citation>
    <scope>NUCLEOTIDE SEQUENCE [LARGE SCALE GENOMIC DNA]</scope>
    <source>
        <strain evidence="1 2">DSM 24176</strain>
    </source>
</reference>